<dbReference type="EC" id="2.3.1.97" evidence="3 7"/>
<dbReference type="FunCoup" id="A0A1D2VL20">
    <property type="interactions" value="949"/>
</dbReference>
<evidence type="ECO:0000313" key="11">
    <source>
        <dbReference type="EMBL" id="ODV62292.1"/>
    </source>
</evidence>
<proteinExistence type="inferred from homology"/>
<name>A0A1D2VL20_9ASCO</name>
<dbReference type="OrthoDB" id="60315at2759"/>
<dbReference type="InterPro" id="IPR016181">
    <property type="entry name" value="Acyl_CoA_acyltransferase"/>
</dbReference>
<dbReference type="GeneID" id="30964024"/>
<evidence type="ECO:0000256" key="3">
    <source>
        <dbReference type="ARBA" id="ARBA00012923"/>
    </source>
</evidence>
<accession>A0A1D2VL20</accession>
<dbReference type="InterPro" id="IPR000903">
    <property type="entry name" value="NMT"/>
</dbReference>
<dbReference type="PANTHER" id="PTHR11377">
    <property type="entry name" value="N-MYRISTOYL TRANSFERASE"/>
    <property type="match status" value="1"/>
</dbReference>
<dbReference type="InterPro" id="IPR022678">
    <property type="entry name" value="NMT_CS"/>
</dbReference>
<comment type="similarity">
    <text evidence="1 8">Belongs to the NMT family.</text>
</comment>
<comment type="catalytic activity">
    <reaction evidence="7">
        <text>N-terminal glycyl-[protein] + tetradecanoyl-CoA = N-tetradecanoylglycyl-[protein] + CoA + H(+)</text>
        <dbReference type="Rhea" id="RHEA:15521"/>
        <dbReference type="Rhea" id="RHEA-COMP:12666"/>
        <dbReference type="Rhea" id="RHEA-COMP:12667"/>
        <dbReference type="ChEBI" id="CHEBI:15378"/>
        <dbReference type="ChEBI" id="CHEBI:57287"/>
        <dbReference type="ChEBI" id="CHEBI:57385"/>
        <dbReference type="ChEBI" id="CHEBI:64723"/>
        <dbReference type="ChEBI" id="CHEBI:133050"/>
        <dbReference type="EC" id="2.3.1.97"/>
    </reaction>
</comment>
<dbReference type="Gene3D" id="3.40.630.30">
    <property type="match status" value="2"/>
</dbReference>
<dbReference type="AlphaFoldDB" id="A0A1D2VL20"/>
<comment type="subunit">
    <text evidence="2">Monomer.</text>
</comment>
<evidence type="ECO:0000256" key="5">
    <source>
        <dbReference type="ARBA" id="ARBA00022679"/>
    </source>
</evidence>
<dbReference type="InterPro" id="IPR022677">
    <property type="entry name" value="NMT_C"/>
</dbReference>
<dbReference type="Proteomes" id="UP000095038">
    <property type="component" value="Unassembled WGS sequence"/>
</dbReference>
<evidence type="ECO:0000313" key="12">
    <source>
        <dbReference type="Proteomes" id="UP000095038"/>
    </source>
</evidence>
<dbReference type="EMBL" id="KV454477">
    <property type="protein sequence ID" value="ODV62292.1"/>
    <property type="molecule type" value="Genomic_DNA"/>
</dbReference>
<evidence type="ECO:0000256" key="1">
    <source>
        <dbReference type="ARBA" id="ARBA00009469"/>
    </source>
</evidence>
<keyword evidence="6 7" id="KW-0012">Acyltransferase</keyword>
<dbReference type="PANTHER" id="PTHR11377:SF5">
    <property type="entry name" value="GLYCYLPEPTIDE N-TETRADECANOYLTRANSFERASE"/>
    <property type="match status" value="1"/>
</dbReference>
<feature type="domain" description="Glycylpeptide N-tetradecanoyltransferase N-terminal" evidence="9">
    <location>
        <begin position="58"/>
        <end position="217"/>
    </location>
</feature>
<evidence type="ECO:0000256" key="8">
    <source>
        <dbReference type="RuleBase" id="RU004178"/>
    </source>
</evidence>
<evidence type="ECO:0000256" key="2">
    <source>
        <dbReference type="ARBA" id="ARBA00011245"/>
    </source>
</evidence>
<evidence type="ECO:0000259" key="9">
    <source>
        <dbReference type="Pfam" id="PF01233"/>
    </source>
</evidence>
<dbReference type="PIRSF" id="PIRSF015892">
    <property type="entry name" value="N-myristl_transf"/>
    <property type="match status" value="1"/>
</dbReference>
<dbReference type="InParanoid" id="A0A1D2VL20"/>
<dbReference type="STRING" id="1344418.A0A1D2VL20"/>
<keyword evidence="5 7" id="KW-0808">Transferase</keyword>
<evidence type="ECO:0000256" key="7">
    <source>
        <dbReference type="RuleBase" id="RU000586"/>
    </source>
</evidence>
<protein>
    <recommendedName>
        <fullName evidence="4 7">Glycylpeptide N-tetradecanoyltransferase</fullName>
        <ecNumber evidence="3 7">2.3.1.97</ecNumber>
    </recommendedName>
</protein>
<dbReference type="PROSITE" id="PS00975">
    <property type="entry name" value="NMT_1"/>
    <property type="match status" value="1"/>
</dbReference>
<reference evidence="12" key="1">
    <citation type="submission" date="2016-05" db="EMBL/GenBank/DDBJ databases">
        <title>Comparative genomics of biotechnologically important yeasts.</title>
        <authorList>
            <consortium name="DOE Joint Genome Institute"/>
            <person name="Riley R."/>
            <person name="Haridas S."/>
            <person name="Wolfe K.H."/>
            <person name="Lopes M.R."/>
            <person name="Hittinger C.T."/>
            <person name="Goker M."/>
            <person name="Salamov A."/>
            <person name="Wisecaver J."/>
            <person name="Long T.M."/>
            <person name="Aerts A.L."/>
            <person name="Barry K."/>
            <person name="Choi C."/>
            <person name="Clum A."/>
            <person name="Coughlan A.Y."/>
            <person name="Deshpande S."/>
            <person name="Douglass A.P."/>
            <person name="Hanson S.J."/>
            <person name="Klenk H.-P."/>
            <person name="Labutti K."/>
            <person name="Lapidus A."/>
            <person name="Lindquist E."/>
            <person name="Lipzen A."/>
            <person name="Meier-Kolthoff J.P."/>
            <person name="Ohm R.A."/>
            <person name="Otillar R.P."/>
            <person name="Pangilinan J."/>
            <person name="Peng Y."/>
            <person name="Rokas A."/>
            <person name="Rosa C.A."/>
            <person name="Scheuner C."/>
            <person name="Sibirny A.A."/>
            <person name="Slot J.C."/>
            <person name="Stielow J.B."/>
            <person name="Sun H."/>
            <person name="Kurtzman C.P."/>
            <person name="Blackwell M."/>
            <person name="Grigoriev I.V."/>
            <person name="Jeffries T.W."/>
        </authorList>
    </citation>
    <scope>NUCLEOTIDE SEQUENCE [LARGE SCALE GENOMIC DNA]</scope>
    <source>
        <strain evidence="12">DSM 1968</strain>
    </source>
</reference>
<dbReference type="Pfam" id="PF02799">
    <property type="entry name" value="NMT_C"/>
    <property type="match status" value="1"/>
</dbReference>
<feature type="domain" description="Glycylpeptide N-tetradecanoyltransferase C-terminal" evidence="10">
    <location>
        <begin position="231"/>
        <end position="441"/>
    </location>
</feature>
<evidence type="ECO:0000256" key="6">
    <source>
        <dbReference type="ARBA" id="ARBA00023315"/>
    </source>
</evidence>
<dbReference type="InterPro" id="IPR022676">
    <property type="entry name" value="NMT_N"/>
</dbReference>
<keyword evidence="12" id="KW-1185">Reference proteome</keyword>
<comment type="function">
    <text evidence="7">Adds a myristoyl group to the N-terminal glycine residue of certain cellular proteins.</text>
</comment>
<dbReference type="GO" id="GO:0004379">
    <property type="term" value="F:glycylpeptide N-tetradecanoyltransferase activity"/>
    <property type="evidence" value="ECO:0007669"/>
    <property type="project" value="UniProtKB-EC"/>
</dbReference>
<evidence type="ECO:0000259" key="10">
    <source>
        <dbReference type="Pfam" id="PF02799"/>
    </source>
</evidence>
<dbReference type="RefSeq" id="XP_020048599.1">
    <property type="nucleotide sequence ID" value="XM_020190388.1"/>
</dbReference>
<dbReference type="Pfam" id="PF01233">
    <property type="entry name" value="NMT"/>
    <property type="match status" value="1"/>
</dbReference>
<dbReference type="FunFam" id="3.40.630.30:FF:000042">
    <property type="entry name" value="Glycylpeptide N-tetradecanoyltransferase"/>
    <property type="match status" value="1"/>
</dbReference>
<dbReference type="SUPFAM" id="SSF55729">
    <property type="entry name" value="Acyl-CoA N-acyltransferases (Nat)"/>
    <property type="match status" value="2"/>
</dbReference>
<gene>
    <name evidence="11" type="ORF">ASCRUDRAFT_32895</name>
</gene>
<dbReference type="GO" id="GO:0005829">
    <property type="term" value="C:cytosol"/>
    <property type="evidence" value="ECO:0007669"/>
    <property type="project" value="EnsemblFungi"/>
</dbReference>
<organism evidence="11 12">
    <name type="scientific">Ascoidea rubescens DSM 1968</name>
    <dbReference type="NCBI Taxonomy" id="1344418"/>
    <lineage>
        <taxon>Eukaryota</taxon>
        <taxon>Fungi</taxon>
        <taxon>Dikarya</taxon>
        <taxon>Ascomycota</taxon>
        <taxon>Saccharomycotina</taxon>
        <taxon>Saccharomycetes</taxon>
        <taxon>Ascoideaceae</taxon>
        <taxon>Ascoidea</taxon>
    </lineage>
</organism>
<evidence type="ECO:0000256" key="4">
    <source>
        <dbReference type="ARBA" id="ARBA00022240"/>
    </source>
</evidence>
<sequence length="443" mass="51796">MSDQPPNKPNLNSIKKLLEMLSMGKELTEAQHKEMKDYKFWKTQPVISFDEKISQEGPIDSRKTVADISEKPLPLLEGFEWDTLDLTSTKELDEVYNLLHENYVEDSGESFRFKYSAEFFDWALKPPGWKKDWHVGVRVKSSKRLVAFISAIPLRLKLHDKIIESVEINFLCVHKKLRSKRLTPVLIKEITRRVNRYDIWQALYTAGIVLPSPISTCRYTHRPINWEKLHEVGFSSLPEDSTKEDMVKKYYIDENNEAIKLEGLRKMTEDDVDEVLELYNKFQAKYELIQVFDKEDLKHWLLKGKEVIYTYVVEDKSNKKITDFFSFYLLPFKILNVPKHEQLNISYLFYYGTDHDSSKKELETRLKLLMKNALVINKGLKIDVFNALTSQDNTLFLEDLNFGLGDGYLNYYLFNYKAFPILGGINKHTKLIEEGSGIGVVML</sequence>